<reference evidence="2 3" key="1">
    <citation type="submission" date="2019-07" db="EMBL/GenBank/DDBJ databases">
        <title>Genomic Encyclopedia of Type Strains, Phase IV (KMG-IV): sequencing the most valuable type-strain genomes for metagenomic binning, comparative biology and taxonomic classification.</title>
        <authorList>
            <person name="Goeker M."/>
        </authorList>
    </citation>
    <scope>NUCLEOTIDE SEQUENCE [LARGE SCALE GENOMIC DNA]</scope>
    <source>
        <strain evidence="2 3">SS015</strain>
    </source>
</reference>
<protein>
    <submittedName>
        <fullName evidence="2">Uncharacterized protein</fullName>
    </submittedName>
</protein>
<proteinExistence type="predicted"/>
<accession>A0A5D3WJD3</accession>
<dbReference type="EMBL" id="VNIB01000007">
    <property type="protein sequence ID" value="TYO98375.1"/>
    <property type="molecule type" value="Genomic_DNA"/>
</dbReference>
<evidence type="ECO:0000313" key="2">
    <source>
        <dbReference type="EMBL" id="TYO98375.1"/>
    </source>
</evidence>
<feature type="region of interest" description="Disordered" evidence="1">
    <location>
        <begin position="1"/>
        <end position="53"/>
    </location>
</feature>
<organism evidence="2 3">
    <name type="scientific">Geothermobacter ehrlichii</name>
    <dbReference type="NCBI Taxonomy" id="213224"/>
    <lineage>
        <taxon>Bacteria</taxon>
        <taxon>Pseudomonadati</taxon>
        <taxon>Thermodesulfobacteriota</taxon>
        <taxon>Desulfuromonadia</taxon>
        <taxon>Desulfuromonadales</taxon>
        <taxon>Geothermobacteraceae</taxon>
        <taxon>Geothermobacter</taxon>
    </lineage>
</organism>
<gene>
    <name evidence="2" type="ORF">EDC39_107176</name>
</gene>
<evidence type="ECO:0000256" key="1">
    <source>
        <dbReference type="SAM" id="MobiDB-lite"/>
    </source>
</evidence>
<feature type="region of interest" description="Disordered" evidence="1">
    <location>
        <begin position="186"/>
        <end position="217"/>
    </location>
</feature>
<sequence>MPAAGEALSAYSLERQRVRRRPGAQPRISLHRPQGRKQNQKQNRRVAPRQAPSFFQARKKDAKTLFLFLARQSVPFFNVTAKKVGLFSLATKRHRSRARCARTASLFGGAPTETAVRYRNVPVEAATVQPWPIERPAARWEAFLLARRAEALLTGQTNLCPTEPLRQQCPPQAQGPFLRPLLGRQKRTASSGDATPDLRPSTARSQTIKSKTGGSRPARRLTFFNAKKVSKNASFYFFRGRRCLFSTLPPNKLASSSWQQ</sequence>
<comment type="caution">
    <text evidence="2">The sequence shown here is derived from an EMBL/GenBank/DDBJ whole genome shotgun (WGS) entry which is preliminary data.</text>
</comment>
<feature type="compositionally biased region" description="Basic residues" evidence="1">
    <location>
        <begin position="29"/>
        <end position="47"/>
    </location>
</feature>
<dbReference type="Proteomes" id="UP000324159">
    <property type="component" value="Unassembled WGS sequence"/>
</dbReference>
<dbReference type="AlphaFoldDB" id="A0A5D3WJD3"/>
<name>A0A5D3WJD3_9BACT</name>
<keyword evidence="3" id="KW-1185">Reference proteome</keyword>
<evidence type="ECO:0000313" key="3">
    <source>
        <dbReference type="Proteomes" id="UP000324159"/>
    </source>
</evidence>
<feature type="compositionally biased region" description="Polar residues" evidence="1">
    <location>
        <begin position="202"/>
        <end position="213"/>
    </location>
</feature>